<feature type="domain" description="Fibronectin type-III" evidence="24">
    <location>
        <begin position="286"/>
        <end position="378"/>
    </location>
</feature>
<dbReference type="InterPro" id="IPR020635">
    <property type="entry name" value="Tyr_kinase_cat_dom"/>
</dbReference>
<evidence type="ECO:0000256" key="6">
    <source>
        <dbReference type="ARBA" id="ARBA00022692"/>
    </source>
</evidence>
<proteinExistence type="inferred from homology"/>
<keyword evidence="13" id="KW-0829">Tyrosine-protein kinase</keyword>
<dbReference type="InterPro" id="IPR036116">
    <property type="entry name" value="FN3_sf"/>
</dbReference>
<dbReference type="InterPro" id="IPR050122">
    <property type="entry name" value="RTK"/>
</dbReference>
<dbReference type="InterPro" id="IPR003961">
    <property type="entry name" value="FN3_dom"/>
</dbReference>
<dbReference type="InterPro" id="IPR001245">
    <property type="entry name" value="Ser-Thr/Tyr_kinase_cat_dom"/>
</dbReference>
<feature type="region of interest" description="Disordered" evidence="20">
    <location>
        <begin position="818"/>
        <end position="844"/>
    </location>
</feature>
<keyword evidence="11 21" id="KW-1133">Transmembrane helix</keyword>
<dbReference type="RefSeq" id="XP_072823109.1">
    <property type="nucleotide sequence ID" value="XM_072967008.1"/>
</dbReference>
<dbReference type="SMART" id="SM00060">
    <property type="entry name" value="FN3"/>
    <property type="match status" value="2"/>
</dbReference>
<dbReference type="GO" id="GO:0016301">
    <property type="term" value="F:kinase activity"/>
    <property type="evidence" value="ECO:0007669"/>
    <property type="project" value="UniProtKB-KW"/>
</dbReference>
<dbReference type="PANTHER" id="PTHR24416">
    <property type="entry name" value="TYROSINE-PROTEIN KINASE RECEPTOR"/>
    <property type="match status" value="1"/>
</dbReference>
<evidence type="ECO:0000313" key="25">
    <source>
        <dbReference type="Proteomes" id="UP001652581"/>
    </source>
</evidence>
<evidence type="ECO:0000256" key="9">
    <source>
        <dbReference type="ARBA" id="ARBA00022777"/>
    </source>
</evidence>
<evidence type="ECO:0000256" key="19">
    <source>
        <dbReference type="PROSITE-ProRule" id="PRU10141"/>
    </source>
</evidence>
<dbReference type="InterPro" id="IPR017441">
    <property type="entry name" value="Protein_kinase_ATP_BS"/>
</dbReference>
<comment type="subcellular location">
    <subcellularLocation>
        <location evidence="1">Membrane</location>
        <topology evidence="1">Single-pass type I membrane protein</topology>
    </subcellularLocation>
</comment>
<protein>
    <recommendedName>
        <fullName evidence="3">receptor protein-tyrosine kinase</fullName>
        <ecNumber evidence="3">2.7.10.1</ecNumber>
    </recommendedName>
</protein>
<dbReference type="InterPro" id="IPR000719">
    <property type="entry name" value="Prot_kinase_dom"/>
</dbReference>
<evidence type="ECO:0000256" key="10">
    <source>
        <dbReference type="ARBA" id="ARBA00022840"/>
    </source>
</evidence>
<dbReference type="Gene3D" id="3.30.200.20">
    <property type="entry name" value="Phosphorylase Kinase, domain 1"/>
    <property type="match status" value="1"/>
</dbReference>
<keyword evidence="12 21" id="KW-0472">Membrane</keyword>
<feature type="region of interest" description="Disordered" evidence="20">
    <location>
        <begin position="773"/>
        <end position="805"/>
    </location>
</feature>
<dbReference type="EC" id="2.7.10.1" evidence="3"/>
<keyword evidence="16" id="KW-0325">Glycoprotein</keyword>
<dbReference type="CDD" id="cd00063">
    <property type="entry name" value="FN3"/>
    <property type="match status" value="2"/>
</dbReference>
<evidence type="ECO:0000256" key="11">
    <source>
        <dbReference type="ARBA" id="ARBA00022989"/>
    </source>
</evidence>
<feature type="transmembrane region" description="Helical" evidence="21">
    <location>
        <begin position="400"/>
        <end position="422"/>
    </location>
</feature>
<evidence type="ECO:0000256" key="2">
    <source>
        <dbReference type="ARBA" id="ARBA00006692"/>
    </source>
</evidence>
<organism evidence="25 26">
    <name type="scientific">Vicugna pacos</name>
    <name type="common">Alpaca</name>
    <name type="synonym">Lama pacos</name>
    <dbReference type="NCBI Taxonomy" id="30538"/>
    <lineage>
        <taxon>Eukaryota</taxon>
        <taxon>Metazoa</taxon>
        <taxon>Chordata</taxon>
        <taxon>Craniata</taxon>
        <taxon>Vertebrata</taxon>
        <taxon>Euteleostomi</taxon>
        <taxon>Mammalia</taxon>
        <taxon>Eutheria</taxon>
        <taxon>Laurasiatheria</taxon>
        <taxon>Artiodactyla</taxon>
        <taxon>Tylopoda</taxon>
        <taxon>Camelidae</taxon>
        <taxon>Vicugna</taxon>
    </lineage>
</organism>
<evidence type="ECO:0000256" key="12">
    <source>
        <dbReference type="ARBA" id="ARBA00023136"/>
    </source>
</evidence>
<dbReference type="SUPFAM" id="SSF49265">
    <property type="entry name" value="Fibronectin type III"/>
    <property type="match status" value="1"/>
</dbReference>
<dbReference type="PROSITE" id="PS00109">
    <property type="entry name" value="PROTEIN_KINASE_TYR"/>
    <property type="match status" value="1"/>
</dbReference>
<evidence type="ECO:0000256" key="20">
    <source>
        <dbReference type="SAM" id="MobiDB-lite"/>
    </source>
</evidence>
<dbReference type="PANTHER" id="PTHR24416:SF323">
    <property type="entry name" value="TYROSINE-PROTEIN KINASE RECEPTOR UFO"/>
    <property type="match status" value="1"/>
</dbReference>
<dbReference type="Pfam" id="PF13927">
    <property type="entry name" value="Ig_3"/>
    <property type="match status" value="1"/>
</dbReference>
<dbReference type="CDD" id="cd05075">
    <property type="entry name" value="PTKc_Axl"/>
    <property type="match status" value="1"/>
</dbReference>
<feature type="domain" description="Ig-like" evidence="23">
    <location>
        <begin position="1"/>
        <end position="78"/>
    </location>
</feature>
<evidence type="ECO:0000256" key="13">
    <source>
        <dbReference type="ARBA" id="ARBA00023137"/>
    </source>
</evidence>
<keyword evidence="25" id="KW-1185">Reference proteome</keyword>
<dbReference type="Proteomes" id="UP001652581">
    <property type="component" value="Chromosome 9"/>
</dbReference>
<keyword evidence="8 19" id="KW-0547">Nucleotide-binding</keyword>
<evidence type="ECO:0000256" key="1">
    <source>
        <dbReference type="ARBA" id="ARBA00004479"/>
    </source>
</evidence>
<keyword evidence="9 26" id="KW-0418">Kinase</keyword>
<dbReference type="SUPFAM" id="SSF56112">
    <property type="entry name" value="Protein kinase-like (PK-like)"/>
    <property type="match status" value="1"/>
</dbReference>
<dbReference type="PROSITE" id="PS50853">
    <property type="entry name" value="FN3"/>
    <property type="match status" value="2"/>
</dbReference>
<evidence type="ECO:0000313" key="26">
    <source>
        <dbReference type="RefSeq" id="XP_072823109.1"/>
    </source>
</evidence>
<dbReference type="InterPro" id="IPR011009">
    <property type="entry name" value="Kinase-like_dom_sf"/>
</dbReference>
<evidence type="ECO:0000256" key="14">
    <source>
        <dbReference type="ARBA" id="ARBA00023157"/>
    </source>
</evidence>
<feature type="binding site" evidence="19">
    <location>
        <position position="517"/>
    </location>
    <ligand>
        <name>ATP</name>
        <dbReference type="ChEBI" id="CHEBI:30616"/>
    </ligand>
</feature>
<accession>A0ABM5DQD1</accession>
<keyword evidence="6 21" id="KW-0812">Transmembrane</keyword>
<dbReference type="SMART" id="SM00219">
    <property type="entry name" value="TyrKc"/>
    <property type="match status" value="1"/>
</dbReference>
<evidence type="ECO:0000259" key="22">
    <source>
        <dbReference type="PROSITE" id="PS50011"/>
    </source>
</evidence>
<feature type="domain" description="Ig-like" evidence="23">
    <location>
        <begin position="89"/>
        <end position="172"/>
    </location>
</feature>
<keyword evidence="17" id="KW-0393">Immunoglobulin domain</keyword>
<name>A0ABM5DQD1_VICPA</name>
<dbReference type="GeneID" id="102540924"/>
<dbReference type="Gene3D" id="2.60.40.10">
    <property type="entry name" value="Immunoglobulins"/>
    <property type="match status" value="4"/>
</dbReference>
<keyword evidence="15 26" id="KW-0675">Receptor</keyword>
<evidence type="ECO:0000256" key="3">
    <source>
        <dbReference type="ARBA" id="ARBA00011902"/>
    </source>
</evidence>
<evidence type="ECO:0000259" key="24">
    <source>
        <dbReference type="PROSITE" id="PS50853"/>
    </source>
</evidence>
<dbReference type="InterPro" id="IPR007110">
    <property type="entry name" value="Ig-like_dom"/>
</dbReference>
<sequence>MGALRCELQVQGEPPEVTWLRDGQVLELADSTQTQVPLGEDGQDDWKVVSQLRISSLQLSDAGWYQCSVVLEGKTFVSQPGYVGLEGLPYFLEEPEDRTVVANTPFSLSCRAQGPPEPVDLLWLQDAVPLSPGVDHSPQHTLRVPGLNKTASFSCEAHNAKGVTTSRTATITVLPQRPRDLHLLASQPTELEVAWTPGLSGIYPLTHCTLQAVLSDDGVGTWLGEPDPPEEPLTLQASVPPHQLRLGSLHPHTPYHIRVACVSSQGPSPWTHWLPVETPEGVPLGPPENVSAMRNGSQALVRWQEPRAPLQGTLLGYRLAYRGQDTPEVLMDIGLKREVTLELRGDGAVPNLTVCVAAYTAAGDGPWSLPVPLEPWRPGQGQPVHQLVSEPPAPAFSWPWWYVLLGALVATACVLILAMFLVHRRKKETRYGEVFEPTVERGELVVRYRVRKSYSRRTTEATLNSLGISEELKEKLRDVMVDRHKVALGKTLGEGEFGAVMEGQLNQDDSILKVAVKTMKIAICTRSELEDFLSEAVCMKEFDHPNVMRLIGVCFQGSEREGFPAPVVILPFMKHGDLHSFLLYSRLGDQPVFLPTQMLVKFMADIASGMEYLSTKRFIHRDLAARNCMLNENMSVCVADFGLSKKIYNGDYYRQGRIAKMPVKWIAIESLADRVYTSKSDVWSFGVTMWEIATRGQTPYPGVENSEIYDYLRQGNRLKQPVDCLDGLYALMARCWELNPRDRPSFAELREDLENTLKALPPAQEPDEILYVNMDEGGGHPEPPGAAGGADPPTQPDPKDSCSCLTSAEVHPAGRYVLCPSTAPGPTLPADRSSPATPGQEDGA</sequence>
<dbReference type="InterPro" id="IPR008266">
    <property type="entry name" value="Tyr_kinase_AS"/>
</dbReference>
<dbReference type="SUPFAM" id="SSF48726">
    <property type="entry name" value="Immunoglobulin"/>
    <property type="match status" value="2"/>
</dbReference>
<keyword evidence="4" id="KW-0597">Phosphoprotein</keyword>
<dbReference type="PRINTS" id="PR00109">
    <property type="entry name" value="TYRKINASE"/>
</dbReference>
<dbReference type="PROSITE" id="PS50011">
    <property type="entry name" value="PROTEIN_KINASE_DOM"/>
    <property type="match status" value="1"/>
</dbReference>
<comment type="catalytic activity">
    <reaction evidence="18">
        <text>L-tyrosyl-[protein] + ATP = O-phospho-L-tyrosyl-[protein] + ADP + H(+)</text>
        <dbReference type="Rhea" id="RHEA:10596"/>
        <dbReference type="Rhea" id="RHEA-COMP:10136"/>
        <dbReference type="Rhea" id="RHEA-COMP:20101"/>
        <dbReference type="ChEBI" id="CHEBI:15378"/>
        <dbReference type="ChEBI" id="CHEBI:30616"/>
        <dbReference type="ChEBI" id="CHEBI:46858"/>
        <dbReference type="ChEBI" id="CHEBI:61978"/>
        <dbReference type="ChEBI" id="CHEBI:456216"/>
        <dbReference type="EC" id="2.7.10.1"/>
    </reaction>
</comment>
<dbReference type="SMART" id="SM00409">
    <property type="entry name" value="IG"/>
    <property type="match status" value="2"/>
</dbReference>
<keyword evidence="14" id="KW-1015">Disulfide bond</keyword>
<reference evidence="26" key="1">
    <citation type="submission" date="2025-08" db="UniProtKB">
        <authorList>
            <consortium name="RefSeq"/>
        </authorList>
    </citation>
    <scope>IDENTIFICATION</scope>
</reference>
<evidence type="ECO:0000256" key="21">
    <source>
        <dbReference type="SAM" id="Phobius"/>
    </source>
</evidence>
<dbReference type="Gene3D" id="1.10.510.10">
    <property type="entry name" value="Transferase(Phosphotransferase) domain 1"/>
    <property type="match status" value="1"/>
</dbReference>
<dbReference type="InterPro" id="IPR036179">
    <property type="entry name" value="Ig-like_dom_sf"/>
</dbReference>
<evidence type="ECO:0000256" key="5">
    <source>
        <dbReference type="ARBA" id="ARBA00022679"/>
    </source>
</evidence>
<evidence type="ECO:0000256" key="15">
    <source>
        <dbReference type="ARBA" id="ARBA00023170"/>
    </source>
</evidence>
<dbReference type="PROSITE" id="PS50835">
    <property type="entry name" value="IG_LIKE"/>
    <property type="match status" value="2"/>
</dbReference>
<keyword evidence="5" id="KW-0808">Transferase</keyword>
<gene>
    <name evidence="26" type="primary">AXL</name>
</gene>
<evidence type="ECO:0000256" key="16">
    <source>
        <dbReference type="ARBA" id="ARBA00023180"/>
    </source>
</evidence>
<evidence type="ECO:0000256" key="17">
    <source>
        <dbReference type="ARBA" id="ARBA00023319"/>
    </source>
</evidence>
<keyword evidence="7" id="KW-0677">Repeat</keyword>
<dbReference type="InterPro" id="IPR013783">
    <property type="entry name" value="Ig-like_fold"/>
</dbReference>
<feature type="domain" description="Fibronectin type-III" evidence="24">
    <location>
        <begin position="177"/>
        <end position="281"/>
    </location>
</feature>
<evidence type="ECO:0000256" key="7">
    <source>
        <dbReference type="ARBA" id="ARBA00022737"/>
    </source>
</evidence>
<comment type="similarity">
    <text evidence="2">Belongs to the protein kinase superfamily. CAMK Ser/Thr protein kinase family.</text>
</comment>
<dbReference type="Pfam" id="PF07714">
    <property type="entry name" value="PK_Tyr_Ser-Thr"/>
    <property type="match status" value="1"/>
</dbReference>
<evidence type="ECO:0000259" key="23">
    <source>
        <dbReference type="PROSITE" id="PS50835"/>
    </source>
</evidence>
<evidence type="ECO:0000256" key="18">
    <source>
        <dbReference type="ARBA" id="ARBA00051243"/>
    </source>
</evidence>
<keyword evidence="10 19" id="KW-0067">ATP-binding</keyword>
<evidence type="ECO:0000256" key="4">
    <source>
        <dbReference type="ARBA" id="ARBA00022553"/>
    </source>
</evidence>
<dbReference type="PROSITE" id="PS00107">
    <property type="entry name" value="PROTEIN_KINASE_ATP"/>
    <property type="match status" value="1"/>
</dbReference>
<evidence type="ECO:0000256" key="8">
    <source>
        <dbReference type="ARBA" id="ARBA00022741"/>
    </source>
</evidence>
<dbReference type="InterPro" id="IPR003599">
    <property type="entry name" value="Ig_sub"/>
</dbReference>
<dbReference type="Pfam" id="PF00041">
    <property type="entry name" value="fn3"/>
    <property type="match status" value="2"/>
</dbReference>
<feature type="domain" description="Protein kinase" evidence="22">
    <location>
        <begin position="486"/>
        <end position="757"/>
    </location>
</feature>